<protein>
    <recommendedName>
        <fullName evidence="1">Polymerase nucleotidyl transferase domain-containing protein</fullName>
    </recommendedName>
</protein>
<dbReference type="InterPro" id="IPR043519">
    <property type="entry name" value="NT_sf"/>
</dbReference>
<evidence type="ECO:0000259" key="1">
    <source>
        <dbReference type="Pfam" id="PF01909"/>
    </source>
</evidence>
<keyword evidence="3" id="KW-1185">Reference proteome</keyword>
<dbReference type="Gene3D" id="3.30.460.10">
    <property type="entry name" value="Beta Polymerase, domain 2"/>
    <property type="match status" value="1"/>
</dbReference>
<dbReference type="AlphaFoldDB" id="C8W0V1"/>
<sequence length="221" mass="26324">MLRIDTYLKQLIDLFKQNYSSRLLYVGLQGSYFREEADENSDIDVMVILDRLSINDMETYREIIAECGNSDKSCGFICGESDIKNWNPCEICHLIYTTKDYYGRLSEFVPTFTAEDERIYIKMSLNNMYHELCHRYIHDSREKNITKLPSTYKSVFFILQNIHYQNTGNFILTKRELLSQLPEEDKKVLLKAMELKNQKEYNFDEYFSALFEWCQNSIFKS</sequence>
<evidence type="ECO:0000313" key="3">
    <source>
        <dbReference type="Proteomes" id="UP000002217"/>
    </source>
</evidence>
<dbReference type="Proteomes" id="UP000002217">
    <property type="component" value="Chromosome"/>
</dbReference>
<dbReference type="SUPFAM" id="SSF81301">
    <property type="entry name" value="Nucleotidyltransferase"/>
    <property type="match status" value="1"/>
</dbReference>
<dbReference type="Pfam" id="PF01909">
    <property type="entry name" value="NTP_transf_2"/>
    <property type="match status" value="1"/>
</dbReference>
<evidence type="ECO:0000313" key="2">
    <source>
        <dbReference type="EMBL" id="ACV63356.1"/>
    </source>
</evidence>
<dbReference type="KEGG" id="dae:Dtox_2560"/>
<reference evidence="2 3" key="1">
    <citation type="journal article" date="2009" name="Stand. Genomic Sci.">
        <title>Complete genome sequence of Desulfotomaculum acetoxidans type strain (5575).</title>
        <authorList>
            <person name="Spring S."/>
            <person name="Lapidus A."/>
            <person name="Schroder M."/>
            <person name="Gleim D."/>
            <person name="Sims D."/>
            <person name="Meincke L."/>
            <person name="Glavina Del Rio T."/>
            <person name="Tice H."/>
            <person name="Copeland A."/>
            <person name="Cheng J.F."/>
            <person name="Lucas S."/>
            <person name="Chen F."/>
            <person name="Nolan M."/>
            <person name="Bruce D."/>
            <person name="Goodwin L."/>
            <person name="Pitluck S."/>
            <person name="Ivanova N."/>
            <person name="Mavromatis K."/>
            <person name="Mikhailova N."/>
            <person name="Pati A."/>
            <person name="Chen A."/>
            <person name="Palaniappan K."/>
            <person name="Land M."/>
            <person name="Hauser L."/>
            <person name="Chang Y.J."/>
            <person name="Jeffries C.D."/>
            <person name="Chain P."/>
            <person name="Saunders E."/>
            <person name="Brettin T."/>
            <person name="Detter J.C."/>
            <person name="Goker M."/>
            <person name="Bristow J."/>
            <person name="Eisen J.A."/>
            <person name="Markowitz V."/>
            <person name="Hugenholtz P."/>
            <person name="Kyrpides N.C."/>
            <person name="Klenk H.P."/>
            <person name="Han C."/>
        </authorList>
    </citation>
    <scope>NUCLEOTIDE SEQUENCE [LARGE SCALE GENOMIC DNA]</scope>
    <source>
        <strain evidence="3">ATCC 49208 / DSM 771 / VKM B-1644</strain>
    </source>
</reference>
<dbReference type="CDD" id="cd05403">
    <property type="entry name" value="NT_KNTase_like"/>
    <property type="match status" value="1"/>
</dbReference>
<gene>
    <name evidence="2" type="ordered locus">Dtox_2560</name>
</gene>
<dbReference type="HOGENOM" id="CLU_1208884_0_0_9"/>
<dbReference type="eggNOG" id="COG1708">
    <property type="taxonomic scope" value="Bacteria"/>
</dbReference>
<organism evidence="2 3">
    <name type="scientific">Desulfofarcimen acetoxidans (strain ATCC 49208 / DSM 771 / KCTC 5769 / VKM B-1644 / 5575)</name>
    <name type="common">Desulfotomaculum acetoxidans</name>
    <dbReference type="NCBI Taxonomy" id="485916"/>
    <lineage>
        <taxon>Bacteria</taxon>
        <taxon>Bacillati</taxon>
        <taxon>Bacillota</taxon>
        <taxon>Clostridia</taxon>
        <taxon>Eubacteriales</taxon>
        <taxon>Peptococcaceae</taxon>
        <taxon>Desulfofarcimen</taxon>
    </lineage>
</organism>
<accession>C8W0V1</accession>
<dbReference type="InterPro" id="IPR002934">
    <property type="entry name" value="Polymerase_NTP_transf_dom"/>
</dbReference>
<feature type="domain" description="Polymerase nucleotidyl transferase" evidence="1">
    <location>
        <begin position="8"/>
        <end position="53"/>
    </location>
</feature>
<dbReference type="EMBL" id="CP001720">
    <property type="protein sequence ID" value="ACV63356.1"/>
    <property type="molecule type" value="Genomic_DNA"/>
</dbReference>
<name>C8W0V1_DESAS</name>
<proteinExistence type="predicted"/>
<dbReference type="GO" id="GO:0016779">
    <property type="term" value="F:nucleotidyltransferase activity"/>
    <property type="evidence" value="ECO:0007669"/>
    <property type="project" value="InterPro"/>
</dbReference>
<dbReference type="RefSeq" id="WP_015758051.1">
    <property type="nucleotide sequence ID" value="NC_013216.1"/>
</dbReference>
<dbReference type="OrthoDB" id="358345at2"/>